<accession>L5M1H3</accession>
<dbReference type="Proteomes" id="UP000010556">
    <property type="component" value="Unassembled WGS sequence"/>
</dbReference>
<organism evidence="1 2">
    <name type="scientific">Myotis davidii</name>
    <name type="common">David's myotis</name>
    <dbReference type="NCBI Taxonomy" id="225400"/>
    <lineage>
        <taxon>Eukaryota</taxon>
        <taxon>Metazoa</taxon>
        <taxon>Chordata</taxon>
        <taxon>Craniata</taxon>
        <taxon>Vertebrata</taxon>
        <taxon>Euteleostomi</taxon>
        <taxon>Mammalia</taxon>
        <taxon>Eutheria</taxon>
        <taxon>Laurasiatheria</taxon>
        <taxon>Chiroptera</taxon>
        <taxon>Yangochiroptera</taxon>
        <taxon>Vespertilionidae</taxon>
        <taxon>Myotis</taxon>
    </lineage>
</organism>
<gene>
    <name evidence="1" type="ORF">MDA_GLEAN10003069</name>
</gene>
<reference evidence="2" key="1">
    <citation type="journal article" date="2013" name="Science">
        <title>Comparative analysis of bat genomes provides insight into the evolution of flight and immunity.</title>
        <authorList>
            <person name="Zhang G."/>
            <person name="Cowled C."/>
            <person name="Shi Z."/>
            <person name="Huang Z."/>
            <person name="Bishop-Lilly K.A."/>
            <person name="Fang X."/>
            <person name="Wynne J.W."/>
            <person name="Xiong Z."/>
            <person name="Baker M.L."/>
            <person name="Zhao W."/>
            <person name="Tachedjian M."/>
            <person name="Zhu Y."/>
            <person name="Zhou P."/>
            <person name="Jiang X."/>
            <person name="Ng J."/>
            <person name="Yang L."/>
            <person name="Wu L."/>
            <person name="Xiao J."/>
            <person name="Feng Y."/>
            <person name="Chen Y."/>
            <person name="Sun X."/>
            <person name="Zhang Y."/>
            <person name="Marsh G.A."/>
            <person name="Crameri G."/>
            <person name="Broder C.C."/>
            <person name="Frey K.G."/>
            <person name="Wang L.F."/>
            <person name="Wang J."/>
        </authorList>
    </citation>
    <scope>NUCLEOTIDE SEQUENCE [LARGE SCALE GENOMIC DNA]</scope>
</reference>
<keyword evidence="2" id="KW-1185">Reference proteome</keyword>
<name>L5M1H3_MYODS</name>
<evidence type="ECO:0000313" key="1">
    <source>
        <dbReference type="EMBL" id="ELK31553.1"/>
    </source>
</evidence>
<dbReference type="EMBL" id="KB106116">
    <property type="protein sequence ID" value="ELK31553.1"/>
    <property type="molecule type" value="Genomic_DNA"/>
</dbReference>
<sequence length="74" mass="7706">MVAVPVILHLLGQEADLVQPLLGADGLQVLLQLSLQAPLGVITAVTTAMWGVQAALRQPASPVQRLSALLTCPE</sequence>
<evidence type="ECO:0000313" key="2">
    <source>
        <dbReference type="Proteomes" id="UP000010556"/>
    </source>
</evidence>
<proteinExistence type="predicted"/>
<dbReference type="AlphaFoldDB" id="L5M1H3"/>
<protein>
    <submittedName>
        <fullName evidence="1">Uncharacterized protein</fullName>
    </submittedName>
</protein>